<dbReference type="Gene3D" id="3.40.50.720">
    <property type="entry name" value="NAD(P)-binding Rossmann-like Domain"/>
    <property type="match status" value="1"/>
</dbReference>
<evidence type="ECO:0000313" key="1">
    <source>
        <dbReference type="EMBL" id="CAG9623456.1"/>
    </source>
</evidence>
<dbReference type="EMBL" id="CAKJTJ010000048">
    <property type="protein sequence ID" value="CAG9623456.1"/>
    <property type="molecule type" value="Genomic_DNA"/>
</dbReference>
<keyword evidence="2" id="KW-1185">Reference proteome</keyword>
<accession>A0ABM8YU04</accession>
<dbReference type="SUPFAM" id="SSF51735">
    <property type="entry name" value="NAD(P)-binding Rossmann-fold domains"/>
    <property type="match status" value="1"/>
</dbReference>
<gene>
    <name evidence="1" type="ORF">BACCIP111883_04269</name>
</gene>
<sequence>MKKAVVIGVTSHIGFALCQKLISKEVEVTGFEWPDKMDENSEEKIMQIGRNAFFQLHLNKNEDSTFDVAFMCIDEKLRNNEEEIKLSNSYSKNSRKLILLSNYTTKDYVRMYKDEIATPANTIYFPTLYGPWQPEHEIVHMRILDEMKTQMQESVAIPPVKDIIYVDDAADAILDIATTPIEGTDILLKNENPLTLHEIYQELNILIKSTEEVETPSGLKEFKVTNSLTIQDGLDAQRNCIKKRLNKR</sequence>
<dbReference type="InterPro" id="IPR036291">
    <property type="entry name" value="NAD(P)-bd_dom_sf"/>
</dbReference>
<dbReference type="RefSeq" id="WP_230504905.1">
    <property type="nucleotide sequence ID" value="NZ_CAKJTJ010000048.1"/>
</dbReference>
<organism evidence="1 2">
    <name type="scientific">Sutcliffiella rhizosphaerae</name>
    <dbReference type="NCBI Taxonomy" id="2880967"/>
    <lineage>
        <taxon>Bacteria</taxon>
        <taxon>Bacillati</taxon>
        <taxon>Bacillota</taxon>
        <taxon>Bacilli</taxon>
        <taxon>Bacillales</taxon>
        <taxon>Bacillaceae</taxon>
        <taxon>Sutcliffiella</taxon>
    </lineage>
</organism>
<protein>
    <submittedName>
        <fullName evidence="1">Uncharacterized protein</fullName>
    </submittedName>
</protein>
<dbReference type="Proteomes" id="UP000789833">
    <property type="component" value="Unassembled WGS sequence"/>
</dbReference>
<proteinExistence type="predicted"/>
<evidence type="ECO:0000313" key="2">
    <source>
        <dbReference type="Proteomes" id="UP000789833"/>
    </source>
</evidence>
<reference evidence="1 2" key="1">
    <citation type="submission" date="2021-10" db="EMBL/GenBank/DDBJ databases">
        <authorList>
            <person name="Criscuolo A."/>
        </authorList>
    </citation>
    <scope>NUCLEOTIDE SEQUENCE [LARGE SCALE GENOMIC DNA]</scope>
    <source>
        <strain evidence="2">CIP 111883</strain>
    </source>
</reference>
<comment type="caution">
    <text evidence="1">The sequence shown here is derived from an EMBL/GenBank/DDBJ whole genome shotgun (WGS) entry which is preliminary data.</text>
</comment>
<name>A0ABM8YU04_9BACI</name>